<dbReference type="PROSITE" id="PS51257">
    <property type="entry name" value="PROKAR_LIPOPROTEIN"/>
    <property type="match status" value="1"/>
</dbReference>
<evidence type="ECO:0000313" key="6">
    <source>
        <dbReference type="Proteomes" id="UP001152755"/>
    </source>
</evidence>
<evidence type="ECO:0000259" key="4">
    <source>
        <dbReference type="PROSITE" id="PS50072"/>
    </source>
</evidence>
<dbReference type="PANTHER" id="PTHR45625:SF3">
    <property type="entry name" value="PEPTIDYL-PROLYL CIS-TRANS ISOMERASE B-RELATED"/>
    <property type="match status" value="1"/>
</dbReference>
<dbReference type="InterPro" id="IPR044666">
    <property type="entry name" value="Cyclophilin_A-like"/>
</dbReference>
<gene>
    <name evidence="5" type="ORF">NVS88_07750</name>
</gene>
<proteinExistence type="predicted"/>
<dbReference type="Pfam" id="PF00160">
    <property type="entry name" value="Pro_isomerase"/>
    <property type="match status" value="1"/>
</dbReference>
<organism evidence="5 6">
    <name type="scientific">Speluncibacter jeojiensis</name>
    <dbReference type="NCBI Taxonomy" id="2710754"/>
    <lineage>
        <taxon>Bacteria</taxon>
        <taxon>Bacillati</taxon>
        <taxon>Actinomycetota</taxon>
        <taxon>Actinomycetes</taxon>
        <taxon>Mycobacteriales</taxon>
        <taxon>Speluncibacteraceae</taxon>
        <taxon>Speluncibacter</taxon>
    </lineage>
</organism>
<feature type="region of interest" description="Disordered" evidence="2">
    <location>
        <begin position="44"/>
        <end position="69"/>
    </location>
</feature>
<dbReference type="GO" id="GO:0003755">
    <property type="term" value="F:peptidyl-prolyl cis-trans isomerase activity"/>
    <property type="evidence" value="ECO:0007669"/>
    <property type="project" value="UniProtKB-EC"/>
</dbReference>
<feature type="domain" description="PPIase cyclophilin-type" evidence="4">
    <location>
        <begin position="76"/>
        <end position="238"/>
    </location>
</feature>
<keyword evidence="3" id="KW-0732">Signal</keyword>
<accession>A0A9X4RD90</accession>
<evidence type="ECO:0000256" key="3">
    <source>
        <dbReference type="SAM" id="SignalP"/>
    </source>
</evidence>
<dbReference type="Proteomes" id="UP001152755">
    <property type="component" value="Unassembled WGS sequence"/>
</dbReference>
<dbReference type="InterPro" id="IPR002130">
    <property type="entry name" value="Cyclophilin-type_PPIase_dom"/>
</dbReference>
<name>A0A9X4RD90_9ACTN</name>
<evidence type="ECO:0000256" key="2">
    <source>
        <dbReference type="SAM" id="MobiDB-lite"/>
    </source>
</evidence>
<dbReference type="InterPro" id="IPR029000">
    <property type="entry name" value="Cyclophilin-like_dom_sf"/>
</dbReference>
<dbReference type="RefSeq" id="WP_332519606.1">
    <property type="nucleotide sequence ID" value="NZ_JANRHA010000004.1"/>
</dbReference>
<feature type="signal peptide" evidence="3">
    <location>
        <begin position="1"/>
        <end position="23"/>
    </location>
</feature>
<dbReference type="SUPFAM" id="SSF50891">
    <property type="entry name" value="Cyclophilin-like"/>
    <property type="match status" value="1"/>
</dbReference>
<comment type="function">
    <text evidence="1">PPIases accelerate the folding of proteins. It catalyzes the cis-trans isomerization of proline imidic peptide bonds in oligopeptides.</text>
</comment>
<dbReference type="EC" id="5.2.1.8" evidence="5"/>
<feature type="chain" id="PRO_5040935482" evidence="3">
    <location>
        <begin position="24"/>
        <end position="239"/>
    </location>
</feature>
<evidence type="ECO:0000256" key="1">
    <source>
        <dbReference type="ARBA" id="ARBA00002388"/>
    </source>
</evidence>
<dbReference type="PROSITE" id="PS50072">
    <property type="entry name" value="CSA_PPIASE_2"/>
    <property type="match status" value="1"/>
</dbReference>
<dbReference type="Gene3D" id="2.40.100.10">
    <property type="entry name" value="Cyclophilin-like"/>
    <property type="match status" value="1"/>
</dbReference>
<reference evidence="5" key="1">
    <citation type="submission" date="2022-08" db="EMBL/GenBank/DDBJ databases">
        <title>Genome analysis of Corynebacteriales strain.</title>
        <authorList>
            <person name="Lee S.D."/>
        </authorList>
    </citation>
    <scope>NUCLEOTIDE SEQUENCE</scope>
    <source>
        <strain evidence="5">D3-21</strain>
    </source>
</reference>
<keyword evidence="5" id="KW-0413">Isomerase</keyword>
<comment type="caution">
    <text evidence="5">The sequence shown here is derived from an EMBL/GenBank/DDBJ whole genome shotgun (WGS) entry which is preliminary data.</text>
</comment>
<dbReference type="PANTHER" id="PTHR45625">
    <property type="entry name" value="PEPTIDYL-PROLYL CIS-TRANS ISOMERASE-RELATED"/>
    <property type="match status" value="1"/>
</dbReference>
<sequence>MTMQRRFGRVGLMAVTVATAALALAGCSSGNNSSTAPQAAGKCTFAKDSSSPAAKPVKAPTDVNPPTAGTVSVDVQTTAGPIPMTLDRAEAPCTVESMVSLIGQKYFDNTPCHRLTTEGIYVLQCGDPTGTGTGGPGYTVPDEFPKNLAPMPGTPADSGTVIYPRGTLAMANTGQANSGGSQFFLVYKDSPLPEKYTVFGTVGAAGLTTLDAVAAKGENTGQGDGAPVEAVTIKSATIH</sequence>
<protein>
    <submittedName>
        <fullName evidence="5">Peptidylprolyl isomerase</fullName>
        <ecNumber evidence="5">5.2.1.8</ecNumber>
    </submittedName>
</protein>
<dbReference type="EMBL" id="JANRHA010000004">
    <property type="protein sequence ID" value="MDG3014449.1"/>
    <property type="molecule type" value="Genomic_DNA"/>
</dbReference>
<dbReference type="AlphaFoldDB" id="A0A9X4RD90"/>
<evidence type="ECO:0000313" key="5">
    <source>
        <dbReference type="EMBL" id="MDG3014449.1"/>
    </source>
</evidence>
<keyword evidence="6" id="KW-1185">Reference proteome</keyword>